<name>A0A849L691_9RHOB</name>
<dbReference type="SUPFAM" id="SSF53335">
    <property type="entry name" value="S-adenosyl-L-methionine-dependent methyltransferases"/>
    <property type="match status" value="1"/>
</dbReference>
<dbReference type="PROSITE" id="PS00092">
    <property type="entry name" value="N6_MTASE"/>
    <property type="match status" value="1"/>
</dbReference>
<protein>
    <submittedName>
        <fullName evidence="3">16S rRNA (Guanine(966)-N(2))-methyltransferase RsmD</fullName>
        <ecNumber evidence="3">2.1.1.171</ecNumber>
    </submittedName>
</protein>
<dbReference type="CDD" id="cd02440">
    <property type="entry name" value="AdoMet_MTases"/>
    <property type="match status" value="1"/>
</dbReference>
<keyword evidence="1 3" id="KW-0489">Methyltransferase</keyword>
<proteinExistence type="predicted"/>
<dbReference type="InterPro" id="IPR029063">
    <property type="entry name" value="SAM-dependent_MTases_sf"/>
</dbReference>
<dbReference type="AlphaFoldDB" id="A0A849L691"/>
<dbReference type="GO" id="GO:0052913">
    <property type="term" value="F:16S rRNA (guanine(966)-N(2))-methyltransferase activity"/>
    <property type="evidence" value="ECO:0007669"/>
    <property type="project" value="UniProtKB-EC"/>
</dbReference>
<accession>A0A849L691</accession>
<keyword evidence="4" id="KW-1185">Reference proteome</keyword>
<dbReference type="PIRSF" id="PIRSF004553">
    <property type="entry name" value="CHP00095"/>
    <property type="match status" value="1"/>
</dbReference>
<comment type="caution">
    <text evidence="3">The sequence shown here is derived from an EMBL/GenBank/DDBJ whole genome shotgun (WGS) entry which is preliminary data.</text>
</comment>
<evidence type="ECO:0000313" key="4">
    <source>
        <dbReference type="Proteomes" id="UP000572377"/>
    </source>
</evidence>
<dbReference type="PANTHER" id="PTHR43542">
    <property type="entry name" value="METHYLTRANSFERASE"/>
    <property type="match status" value="1"/>
</dbReference>
<dbReference type="Proteomes" id="UP000572377">
    <property type="component" value="Unassembled WGS sequence"/>
</dbReference>
<organism evidence="3 4">
    <name type="scientific">Halovulum dunhuangense</name>
    <dbReference type="NCBI Taxonomy" id="1505036"/>
    <lineage>
        <taxon>Bacteria</taxon>
        <taxon>Pseudomonadati</taxon>
        <taxon>Pseudomonadota</taxon>
        <taxon>Alphaproteobacteria</taxon>
        <taxon>Rhodobacterales</taxon>
        <taxon>Paracoccaceae</taxon>
        <taxon>Halovulum</taxon>
    </lineage>
</organism>
<dbReference type="InterPro" id="IPR004398">
    <property type="entry name" value="RNA_MeTrfase_RsmD"/>
</dbReference>
<dbReference type="Gene3D" id="3.40.50.150">
    <property type="entry name" value="Vaccinia Virus protein VP39"/>
    <property type="match status" value="1"/>
</dbReference>
<dbReference type="Pfam" id="PF03602">
    <property type="entry name" value="Cons_hypoth95"/>
    <property type="match status" value="1"/>
</dbReference>
<dbReference type="InterPro" id="IPR002052">
    <property type="entry name" value="DNA_methylase_N6_adenine_CS"/>
</dbReference>
<dbReference type="RefSeq" id="WP_171326477.1">
    <property type="nucleotide sequence ID" value="NZ_JABFBC010000002.1"/>
</dbReference>
<evidence type="ECO:0000313" key="3">
    <source>
        <dbReference type="EMBL" id="NNU81650.1"/>
    </source>
</evidence>
<dbReference type="EMBL" id="JABFBC010000002">
    <property type="protein sequence ID" value="NNU81650.1"/>
    <property type="molecule type" value="Genomic_DNA"/>
</dbReference>
<dbReference type="PANTHER" id="PTHR43542:SF1">
    <property type="entry name" value="METHYLTRANSFERASE"/>
    <property type="match status" value="1"/>
</dbReference>
<keyword evidence="2 3" id="KW-0808">Transferase</keyword>
<dbReference type="NCBIfam" id="TIGR00095">
    <property type="entry name" value="16S rRNA (guanine(966)-N(2))-methyltransferase RsmD"/>
    <property type="match status" value="1"/>
</dbReference>
<sequence length="190" mass="20320">MRIVGGRFRGTALASVGKGDPEAHLRPTSDRVRESLFNLLAHGDYPPLEGARVLDLFAGTGALGFEALSRGAAHVLFVDDGAKARALIRENTDRLRAIGTTKIYRRDATRLGENRGAPYGLVFLDPPYGKGFGERALVSALAGGWIAPGALIVWEEAAGASVTPPAGLVPLDDRRYGETQIRIFRLGDPD</sequence>
<reference evidence="3 4" key="1">
    <citation type="submission" date="2020-05" db="EMBL/GenBank/DDBJ databases">
        <title>Gimesia benthica sp. nov., a novel planctomycete isolated from a deep-sea water sample of the Northwest Indian Ocean.</title>
        <authorList>
            <person name="Wang J."/>
            <person name="Ruan C."/>
            <person name="Song L."/>
            <person name="Zhu Y."/>
            <person name="Li A."/>
            <person name="Zheng X."/>
            <person name="Wang L."/>
            <person name="Lu Z."/>
            <person name="Huang Y."/>
            <person name="Du W."/>
            <person name="Zhou Y."/>
            <person name="Huang L."/>
            <person name="Dai X."/>
        </authorList>
    </citation>
    <scope>NUCLEOTIDE SEQUENCE [LARGE SCALE GENOMIC DNA]</scope>
    <source>
        <strain evidence="3 4">YYQ-30</strain>
    </source>
</reference>
<dbReference type="GO" id="GO:0003676">
    <property type="term" value="F:nucleic acid binding"/>
    <property type="evidence" value="ECO:0007669"/>
    <property type="project" value="InterPro"/>
</dbReference>
<gene>
    <name evidence="3" type="primary">rsmD</name>
    <name evidence="3" type="ORF">HMH01_14510</name>
</gene>
<evidence type="ECO:0000256" key="1">
    <source>
        <dbReference type="ARBA" id="ARBA00022603"/>
    </source>
</evidence>
<evidence type="ECO:0000256" key="2">
    <source>
        <dbReference type="ARBA" id="ARBA00022679"/>
    </source>
</evidence>
<dbReference type="EC" id="2.1.1.171" evidence="3"/>